<dbReference type="SUPFAM" id="SSF48452">
    <property type="entry name" value="TPR-like"/>
    <property type="match status" value="1"/>
</dbReference>
<dbReference type="PROSITE" id="PS50005">
    <property type="entry name" value="TPR"/>
    <property type="match status" value="1"/>
</dbReference>
<comment type="caution">
    <text evidence="2">The sequence shown here is derived from an EMBL/GenBank/DDBJ whole genome shotgun (WGS) entry which is preliminary data.</text>
</comment>
<dbReference type="InterPro" id="IPR019734">
    <property type="entry name" value="TPR_rpt"/>
</dbReference>
<name>A0ABV6YNU1_UNCEI</name>
<protein>
    <recommendedName>
        <fullName evidence="4">Tail specific protease domain-containing protein</fullName>
    </recommendedName>
</protein>
<dbReference type="InterPro" id="IPR011990">
    <property type="entry name" value="TPR-like_helical_dom_sf"/>
</dbReference>
<reference evidence="2 3" key="1">
    <citation type="submission" date="2024-09" db="EMBL/GenBank/DDBJ databases">
        <authorList>
            <person name="D'Angelo T."/>
        </authorList>
    </citation>
    <scope>NUCLEOTIDE SEQUENCE [LARGE SCALE GENOMIC DNA]</scope>
    <source>
        <strain evidence="2">SAG AM-311-F02</strain>
    </source>
</reference>
<keyword evidence="3" id="KW-1185">Reference proteome</keyword>
<evidence type="ECO:0000313" key="2">
    <source>
        <dbReference type="EMBL" id="MFC1799743.1"/>
    </source>
</evidence>
<evidence type="ECO:0000256" key="1">
    <source>
        <dbReference type="PROSITE-ProRule" id="PRU00339"/>
    </source>
</evidence>
<feature type="repeat" description="TPR" evidence="1">
    <location>
        <begin position="519"/>
        <end position="552"/>
    </location>
</feature>
<gene>
    <name evidence="2" type="ORF">ACFL2Z_02390</name>
</gene>
<dbReference type="InterPro" id="IPR029045">
    <property type="entry name" value="ClpP/crotonase-like_dom_sf"/>
</dbReference>
<dbReference type="Proteomes" id="UP001594288">
    <property type="component" value="Unassembled WGS sequence"/>
</dbReference>
<dbReference type="SUPFAM" id="SSF52096">
    <property type="entry name" value="ClpP/crotonase"/>
    <property type="match status" value="1"/>
</dbReference>
<keyword evidence="1" id="KW-0802">TPR repeat</keyword>
<dbReference type="SMART" id="SM00028">
    <property type="entry name" value="TPR"/>
    <property type="match status" value="1"/>
</dbReference>
<accession>A0ABV6YNU1</accession>
<proteinExistence type="predicted"/>
<dbReference type="Gene3D" id="3.90.226.10">
    <property type="entry name" value="2-enoyl-CoA Hydratase, Chain A, domain 1"/>
    <property type="match status" value="1"/>
</dbReference>
<sequence>MKVLALGLIIILGTLCQFAAADGRLLTNEQWMEDLEFVASALESHHPGPYYKLDEVEFNSVVAESRLAIAQSKSDIECYLAIRRVIAAIEDGHTLLLRNGIFNLLDLRFPFRVDEFTDGVYITLIDRQYEAYLGSLVTGINDKPIESVLGAIEEVVGSDNEFRRRYIALNGISFARIMSGLKIIDNSDYVELQLVTRDGETTELTLRSAPDDSNVDYDWSNRLNVGPTGLEYASPFDTLGEEQPLYSRYQGEQIRFYWFEHLVDDGAVYFQLNQVMDQPDHDETFPQFSARMWDYIDQNAGDVDKLIIDLRFNNGGNGIMALPFINDIIERDYINRDGCLFVISGKRTYSAASIFMYELALHTQAIFVGEPDGCGSDLFSNSSLAGNLPNSGFPLWIPRLRFTSRWPLNNPEYFMPHIPAPFSSHDYFNGNDPALDLILDEPDFRSVAEFAADEGAQAALAHYRELHEKFEGLGWWKVLDPEVLEDSINREGYALMSTGYLEQAFQVLTLNTMLFPSSSNVWDSLGECSYSMKQFNLSLEYYQRSIELNPDNEGGKQMIERIKEVQRMK</sequence>
<dbReference type="Gene3D" id="1.25.40.10">
    <property type="entry name" value="Tetratricopeptide repeat domain"/>
    <property type="match status" value="1"/>
</dbReference>
<evidence type="ECO:0008006" key="4">
    <source>
        <dbReference type="Google" id="ProtNLM"/>
    </source>
</evidence>
<dbReference type="EMBL" id="JBHPEI010000026">
    <property type="protein sequence ID" value="MFC1799743.1"/>
    <property type="molecule type" value="Genomic_DNA"/>
</dbReference>
<evidence type="ECO:0000313" key="3">
    <source>
        <dbReference type="Proteomes" id="UP001594288"/>
    </source>
</evidence>
<dbReference type="Gene3D" id="3.30.750.44">
    <property type="match status" value="1"/>
</dbReference>
<organism evidence="2 3">
    <name type="scientific">Eiseniibacteriota bacterium</name>
    <dbReference type="NCBI Taxonomy" id="2212470"/>
    <lineage>
        <taxon>Bacteria</taxon>
        <taxon>Candidatus Eiseniibacteriota</taxon>
    </lineage>
</organism>